<reference evidence="1 2" key="1">
    <citation type="submission" date="2021-06" db="EMBL/GenBank/DDBJ databases">
        <title>Caerostris extrusa draft genome.</title>
        <authorList>
            <person name="Kono N."/>
            <person name="Arakawa K."/>
        </authorList>
    </citation>
    <scope>NUCLEOTIDE SEQUENCE [LARGE SCALE GENOMIC DNA]</scope>
</reference>
<comment type="caution">
    <text evidence="1">The sequence shown here is derived from an EMBL/GenBank/DDBJ whole genome shotgun (WGS) entry which is preliminary data.</text>
</comment>
<dbReference type="AlphaFoldDB" id="A0AAV4P6Q9"/>
<evidence type="ECO:0000313" key="1">
    <source>
        <dbReference type="EMBL" id="GIX91866.1"/>
    </source>
</evidence>
<accession>A0AAV4P6Q9</accession>
<evidence type="ECO:0000313" key="2">
    <source>
        <dbReference type="Proteomes" id="UP001054945"/>
    </source>
</evidence>
<protein>
    <submittedName>
        <fullName evidence="1">Uncharacterized protein</fullName>
    </submittedName>
</protein>
<keyword evidence="2" id="KW-1185">Reference proteome</keyword>
<proteinExistence type="predicted"/>
<sequence length="87" mass="9684">MLGQGRLPYDGSRTSALCWVKDVCPMMGQGMLGQGRLPYDGSRTSAPMMGQGQCLYLEFSKVHLHKNGVLQLKRFPSPFITTSRHPE</sequence>
<name>A0AAV4P6Q9_CAEEX</name>
<organism evidence="1 2">
    <name type="scientific">Caerostris extrusa</name>
    <name type="common">Bark spider</name>
    <name type="synonym">Caerostris bankana</name>
    <dbReference type="NCBI Taxonomy" id="172846"/>
    <lineage>
        <taxon>Eukaryota</taxon>
        <taxon>Metazoa</taxon>
        <taxon>Ecdysozoa</taxon>
        <taxon>Arthropoda</taxon>
        <taxon>Chelicerata</taxon>
        <taxon>Arachnida</taxon>
        <taxon>Araneae</taxon>
        <taxon>Araneomorphae</taxon>
        <taxon>Entelegynae</taxon>
        <taxon>Araneoidea</taxon>
        <taxon>Araneidae</taxon>
        <taxon>Caerostris</taxon>
    </lineage>
</organism>
<dbReference type="Proteomes" id="UP001054945">
    <property type="component" value="Unassembled WGS sequence"/>
</dbReference>
<dbReference type="EMBL" id="BPLR01004067">
    <property type="protein sequence ID" value="GIX91866.1"/>
    <property type="molecule type" value="Genomic_DNA"/>
</dbReference>
<gene>
    <name evidence="1" type="ORF">CEXT_549731</name>
</gene>